<name>A0A7S3PMH7_9STRA</name>
<dbReference type="EMBL" id="HBIN01018769">
    <property type="protein sequence ID" value="CAE0444266.1"/>
    <property type="molecule type" value="Transcribed_RNA"/>
</dbReference>
<organism evidence="2">
    <name type="scientific">Aplanochytrium stocchinoi</name>
    <dbReference type="NCBI Taxonomy" id="215587"/>
    <lineage>
        <taxon>Eukaryota</taxon>
        <taxon>Sar</taxon>
        <taxon>Stramenopiles</taxon>
        <taxon>Bigyra</taxon>
        <taxon>Labyrinthulomycetes</taxon>
        <taxon>Thraustochytrida</taxon>
        <taxon>Thraustochytriidae</taxon>
        <taxon>Aplanochytrium</taxon>
    </lineage>
</organism>
<feature type="compositionally biased region" description="Basic and acidic residues" evidence="1">
    <location>
        <begin position="43"/>
        <end position="59"/>
    </location>
</feature>
<protein>
    <submittedName>
        <fullName evidence="2">Uncharacterized protein</fullName>
    </submittedName>
</protein>
<dbReference type="AlphaFoldDB" id="A0A7S3PMH7"/>
<evidence type="ECO:0000313" key="2">
    <source>
        <dbReference type="EMBL" id="CAE0444266.1"/>
    </source>
</evidence>
<gene>
    <name evidence="2" type="ORF">ASTO00021_LOCUS14317</name>
</gene>
<sequence length="365" mass="41602">MSKALPTLRRGSSGEPIHDFGTVVQACGYFDHRHKDRGFLLKAEGRSPPRHRDHEHPESPKGNLGKEALEKICKELGCIAFTTNTGRLFVRLPEEIEWIHTPDEDLYELSDSQPPWHHVDINYTLPNENIVFESFSYDVEFSNDVSNDVNLYLCLFGGNMNTGHFYGGLQTNVGCPANLGQCQVSPDFGLIFSRWGPCESADVEASPGSFRECATYEGAFASVRRHLHWKKGKYTVILEKVSEDDNGTWVRYRVRVEDGSFVTVGKLLFRGEKPLRLGRWMYSFIEIYGAKKVYVSDVLPIFKMTLSKMKINGTDIEPATSVSYWKESPLYADVYKELGRTDWHIVVHFGAPFFVSEYPVMRLYS</sequence>
<feature type="region of interest" description="Disordered" evidence="1">
    <location>
        <begin position="43"/>
        <end position="65"/>
    </location>
</feature>
<proteinExistence type="predicted"/>
<reference evidence="2" key="1">
    <citation type="submission" date="2021-01" db="EMBL/GenBank/DDBJ databases">
        <authorList>
            <person name="Corre E."/>
            <person name="Pelletier E."/>
            <person name="Niang G."/>
            <person name="Scheremetjew M."/>
            <person name="Finn R."/>
            <person name="Kale V."/>
            <person name="Holt S."/>
            <person name="Cochrane G."/>
            <person name="Meng A."/>
            <person name="Brown T."/>
            <person name="Cohen L."/>
        </authorList>
    </citation>
    <scope>NUCLEOTIDE SEQUENCE</scope>
    <source>
        <strain evidence="2">GSBS06</strain>
    </source>
</reference>
<accession>A0A7S3PMH7</accession>
<evidence type="ECO:0000256" key="1">
    <source>
        <dbReference type="SAM" id="MobiDB-lite"/>
    </source>
</evidence>